<feature type="transmembrane region" description="Helical" evidence="1">
    <location>
        <begin position="201"/>
        <end position="222"/>
    </location>
</feature>
<keyword evidence="1" id="KW-0472">Membrane</keyword>
<feature type="transmembrane region" description="Helical" evidence="1">
    <location>
        <begin position="242"/>
        <end position="266"/>
    </location>
</feature>
<accession>A0ABW5E9G2</accession>
<gene>
    <name evidence="2" type="ORF">ACFSKX_01125</name>
</gene>
<organism evidence="2 3">
    <name type="scientific">Microbulbifer halophilus</name>
    <dbReference type="NCBI Taxonomy" id="453963"/>
    <lineage>
        <taxon>Bacteria</taxon>
        <taxon>Pseudomonadati</taxon>
        <taxon>Pseudomonadota</taxon>
        <taxon>Gammaproteobacteria</taxon>
        <taxon>Cellvibrionales</taxon>
        <taxon>Microbulbiferaceae</taxon>
        <taxon>Microbulbifer</taxon>
    </lineage>
</organism>
<evidence type="ECO:0000313" key="3">
    <source>
        <dbReference type="Proteomes" id="UP001597425"/>
    </source>
</evidence>
<feature type="transmembrane region" description="Helical" evidence="1">
    <location>
        <begin position="168"/>
        <end position="189"/>
    </location>
</feature>
<dbReference type="Gene3D" id="1.25.40.10">
    <property type="entry name" value="Tetratricopeptide repeat domain"/>
    <property type="match status" value="1"/>
</dbReference>
<keyword evidence="1" id="KW-0812">Transmembrane</keyword>
<evidence type="ECO:0000313" key="2">
    <source>
        <dbReference type="EMBL" id="MFD2309005.1"/>
    </source>
</evidence>
<dbReference type="EMBL" id="JBHUJD010000001">
    <property type="protein sequence ID" value="MFD2309005.1"/>
    <property type="molecule type" value="Genomic_DNA"/>
</dbReference>
<feature type="transmembrane region" description="Helical" evidence="1">
    <location>
        <begin position="81"/>
        <end position="110"/>
    </location>
</feature>
<protein>
    <submittedName>
        <fullName evidence="2">Tetratricopeptide repeat protein</fullName>
    </submittedName>
</protein>
<proteinExistence type="predicted"/>
<feature type="transmembrane region" description="Helical" evidence="1">
    <location>
        <begin position="142"/>
        <end position="162"/>
    </location>
</feature>
<name>A0ABW5E9G2_9GAMM</name>
<keyword evidence="3" id="KW-1185">Reference proteome</keyword>
<evidence type="ECO:0000256" key="1">
    <source>
        <dbReference type="SAM" id="Phobius"/>
    </source>
</evidence>
<keyword evidence="1" id="KW-1133">Transmembrane helix</keyword>
<dbReference type="InterPro" id="IPR011990">
    <property type="entry name" value="TPR-like_helical_dom_sf"/>
</dbReference>
<dbReference type="Proteomes" id="UP001597425">
    <property type="component" value="Unassembled WGS sequence"/>
</dbReference>
<dbReference type="RefSeq" id="WP_265721803.1">
    <property type="nucleotide sequence ID" value="NZ_JAPIVK010000015.1"/>
</dbReference>
<reference evidence="3" key="1">
    <citation type="journal article" date="2019" name="Int. J. Syst. Evol. Microbiol.">
        <title>The Global Catalogue of Microorganisms (GCM) 10K type strain sequencing project: providing services to taxonomists for standard genome sequencing and annotation.</title>
        <authorList>
            <consortium name="The Broad Institute Genomics Platform"/>
            <consortium name="The Broad Institute Genome Sequencing Center for Infectious Disease"/>
            <person name="Wu L."/>
            <person name="Ma J."/>
        </authorList>
    </citation>
    <scope>NUCLEOTIDE SEQUENCE [LARGE SCALE GENOMIC DNA]</scope>
    <source>
        <strain evidence="3">KCTC 12848</strain>
    </source>
</reference>
<comment type="caution">
    <text evidence="2">The sequence shown here is derived from an EMBL/GenBank/DDBJ whole genome shotgun (WGS) entry which is preliminary data.</text>
</comment>
<sequence length="472" mass="52006">MTESCNYHSGRDAAWQCEPCRRHYCGRCIPGAAANYPTGRPDCPLCRQPLDFIGASNSARPFWQMGLFYFRYALQPGPLTVLALASAVSLMISGLGLLSLVILVAGIALVSRYNLLVIESLARGKLEAPGFGDALDGNSAPLFLKVIGMTLIAGFVGFQVAKMGQGPLQLYSIALSLLAPAAMIVLALEGSLRAAINPLKLLQFTLIIGWPYWLLWLATSAVSSAPGYLLQIVASKLPPWALIPVVAASTSYFYIVTSAMMGYICLSKQRRLGIAAERDDDGDYLEEPEFNRARALADTQILMREGDFKAARRTLVDILRRHPDDPALNERYYRLLLATQDKKALRELGPHLLDKFIRMNRSHKAAELYLATDPLPTIDRSHLRHGLAEALFRQQKYGPAARLLVNLHKDDSDYGRLDAAYLLLAQIYLDGFNREDLAKKLLAFVRQKFPDSGLQGEITTLQKVLDGAAVPG</sequence>